<sequence>EEQEKVDAKRQELGSLTDKVNELSQSLIFSCNIKGEPISTDVVVLVKEQLKKNTAKRFVHQHLQLWEVVDLEKKNSQYNLKLNYLSFLHQRFTITVGPVSAIIATNKLIEANIKKSYPMINACVAFAYVFNAESSRNLRSSKNLALETQLTSLRLSKLLDVIEEAHMVKIELSNLIKTSFNAPNADQLDLQLQFIDCKAGHIVTLTLDMTCLKHGVYPMEILPSQVQSRSPVSQLRSAEILSAIRALKADYCRILRLCKCVSQVLRA</sequence>
<evidence type="ECO:0008006" key="3">
    <source>
        <dbReference type="Google" id="ProtNLM"/>
    </source>
</evidence>
<evidence type="ECO:0000313" key="2">
    <source>
        <dbReference type="Proteomes" id="UP001177140"/>
    </source>
</evidence>
<name>A0AA41VXD0_PAPNU</name>
<proteinExistence type="predicted"/>
<organism evidence="1 2">
    <name type="scientific">Papaver nudicaule</name>
    <name type="common">Iceland poppy</name>
    <dbReference type="NCBI Taxonomy" id="74823"/>
    <lineage>
        <taxon>Eukaryota</taxon>
        <taxon>Viridiplantae</taxon>
        <taxon>Streptophyta</taxon>
        <taxon>Embryophyta</taxon>
        <taxon>Tracheophyta</taxon>
        <taxon>Spermatophyta</taxon>
        <taxon>Magnoliopsida</taxon>
        <taxon>Ranunculales</taxon>
        <taxon>Papaveraceae</taxon>
        <taxon>Papaveroideae</taxon>
        <taxon>Papaver</taxon>
    </lineage>
</organism>
<dbReference type="PANTHER" id="PTHR35707:SF1">
    <property type="entry name" value="SPC7 KINETOCHORE PROTEIN DOMAIN-CONTAINING PROTEIN"/>
    <property type="match status" value="1"/>
</dbReference>
<comment type="caution">
    <text evidence="1">The sequence shown here is derived from an EMBL/GenBank/DDBJ whole genome shotgun (WGS) entry which is preliminary data.</text>
</comment>
<accession>A0AA41VXD0</accession>
<dbReference type="PANTHER" id="PTHR35707">
    <property type="entry name" value="OS06G0608100 PROTEIN"/>
    <property type="match status" value="1"/>
</dbReference>
<dbReference type="Proteomes" id="UP001177140">
    <property type="component" value="Unassembled WGS sequence"/>
</dbReference>
<evidence type="ECO:0000313" key="1">
    <source>
        <dbReference type="EMBL" id="MCL7049196.1"/>
    </source>
</evidence>
<dbReference type="EMBL" id="JAJJMA010313259">
    <property type="protein sequence ID" value="MCL7049196.1"/>
    <property type="molecule type" value="Genomic_DNA"/>
</dbReference>
<reference evidence="1" key="1">
    <citation type="submission" date="2022-03" db="EMBL/GenBank/DDBJ databases">
        <title>A functionally conserved STORR gene fusion in Papaver species that diverged 16.8 million years ago.</title>
        <authorList>
            <person name="Catania T."/>
        </authorList>
    </citation>
    <scope>NUCLEOTIDE SEQUENCE</scope>
    <source>
        <strain evidence="1">S-191538</strain>
    </source>
</reference>
<keyword evidence="2" id="KW-1185">Reference proteome</keyword>
<feature type="non-terminal residue" evidence="1">
    <location>
        <position position="1"/>
    </location>
</feature>
<protein>
    <recommendedName>
        <fullName evidence="3">Centromere protein O</fullName>
    </recommendedName>
</protein>
<gene>
    <name evidence="1" type="ORF">MKW94_017415</name>
</gene>
<dbReference type="AlphaFoldDB" id="A0AA41VXD0"/>